<proteinExistence type="predicted"/>
<dbReference type="EMBL" id="LVVM01002471">
    <property type="protein sequence ID" value="OJA16655.1"/>
    <property type="molecule type" value="Genomic_DNA"/>
</dbReference>
<organism evidence="1 2">
    <name type="scientific">Rhizopogon vesiculosus</name>
    <dbReference type="NCBI Taxonomy" id="180088"/>
    <lineage>
        <taxon>Eukaryota</taxon>
        <taxon>Fungi</taxon>
        <taxon>Dikarya</taxon>
        <taxon>Basidiomycota</taxon>
        <taxon>Agaricomycotina</taxon>
        <taxon>Agaricomycetes</taxon>
        <taxon>Agaricomycetidae</taxon>
        <taxon>Boletales</taxon>
        <taxon>Suillineae</taxon>
        <taxon>Rhizopogonaceae</taxon>
        <taxon>Rhizopogon</taxon>
    </lineage>
</organism>
<dbReference type="AlphaFoldDB" id="A0A1J8Q7M9"/>
<protein>
    <submittedName>
        <fullName evidence="1">Uncharacterized protein</fullName>
    </submittedName>
</protein>
<dbReference type="Proteomes" id="UP000183567">
    <property type="component" value="Unassembled WGS sequence"/>
</dbReference>
<sequence length="47" mass="5211">MKTSPAGKLAMGIEHQLASLHYSRILMQEVCHRKLSSALSPYGAERL</sequence>
<evidence type="ECO:0000313" key="1">
    <source>
        <dbReference type="EMBL" id="OJA16655.1"/>
    </source>
</evidence>
<name>A0A1J8Q7M9_9AGAM</name>
<comment type="caution">
    <text evidence="1">The sequence shown here is derived from an EMBL/GenBank/DDBJ whole genome shotgun (WGS) entry which is preliminary data.</text>
</comment>
<accession>A0A1J8Q7M9</accession>
<reference evidence="1 2" key="1">
    <citation type="submission" date="2016-03" db="EMBL/GenBank/DDBJ databases">
        <title>Comparative genomics of the ectomycorrhizal sister species Rhizopogon vinicolor and Rhizopogon vesiculosus (Basidiomycota: Boletales) reveals a divergence of the mating type B locus.</title>
        <authorList>
            <person name="Mujic A.B."/>
            <person name="Kuo A."/>
            <person name="Tritt A."/>
            <person name="Lipzen A."/>
            <person name="Chen C."/>
            <person name="Johnson J."/>
            <person name="Sharma A."/>
            <person name="Barry K."/>
            <person name="Grigoriev I.V."/>
            <person name="Spatafora J.W."/>
        </authorList>
    </citation>
    <scope>NUCLEOTIDE SEQUENCE [LARGE SCALE GENOMIC DNA]</scope>
    <source>
        <strain evidence="1 2">AM-OR11-056</strain>
    </source>
</reference>
<keyword evidence="2" id="KW-1185">Reference proteome</keyword>
<gene>
    <name evidence="1" type="ORF">AZE42_10356</name>
</gene>
<feature type="non-terminal residue" evidence="1">
    <location>
        <position position="47"/>
    </location>
</feature>
<evidence type="ECO:0000313" key="2">
    <source>
        <dbReference type="Proteomes" id="UP000183567"/>
    </source>
</evidence>